<dbReference type="AlphaFoldDB" id="A0AAX7UY10"/>
<dbReference type="PROSITE" id="PS51808">
    <property type="entry name" value="CHCH"/>
    <property type="match status" value="1"/>
</dbReference>
<dbReference type="GeneTree" id="ENSGT00390000016908"/>
<protein>
    <recommendedName>
        <fullName evidence="5">COX assembly mitochondrial protein</fullName>
    </recommendedName>
</protein>
<dbReference type="PANTHER" id="PTHR22977:SF1">
    <property type="entry name" value="COX ASSEMBLY MITOCHONDRIAL PROTEIN 2 HOMOLOG"/>
    <property type="match status" value="1"/>
</dbReference>
<dbReference type="GO" id="GO:0005739">
    <property type="term" value="C:mitochondrion"/>
    <property type="evidence" value="ECO:0007669"/>
    <property type="project" value="UniProtKB-SubCell"/>
</dbReference>
<dbReference type="Ensembl" id="ENSACLT00000080966.1">
    <property type="protein sequence ID" value="ENSACLP00000074209.1"/>
    <property type="gene ID" value="ENSACLG00000029548.1"/>
</dbReference>
<comment type="subcellular location">
    <subcellularLocation>
        <location evidence="1 5">Mitochondrion</location>
    </subcellularLocation>
</comment>
<dbReference type="Proteomes" id="UP000265100">
    <property type="component" value="Chromosome 1"/>
</dbReference>
<keyword evidence="8" id="KW-1185">Reference proteome</keyword>
<evidence type="ECO:0000313" key="8">
    <source>
        <dbReference type="Proteomes" id="UP000265100"/>
    </source>
</evidence>
<dbReference type="InterPro" id="IPR013892">
    <property type="entry name" value="Cyt_c_biogenesis_Cmc1-like"/>
</dbReference>
<dbReference type="Pfam" id="PF08583">
    <property type="entry name" value="Cmc1"/>
    <property type="match status" value="1"/>
</dbReference>
<keyword evidence="4" id="KW-1015">Disulfide bond</keyword>
<evidence type="ECO:0000256" key="5">
    <source>
        <dbReference type="RuleBase" id="RU364104"/>
    </source>
</evidence>
<dbReference type="PANTHER" id="PTHR22977">
    <property type="entry name" value="COX ASSEMBLY MITOCHONDRIAL PROTEIN"/>
    <property type="match status" value="1"/>
</dbReference>
<feature type="region of interest" description="Disordered" evidence="6">
    <location>
        <begin position="93"/>
        <end position="114"/>
    </location>
</feature>
<sequence>MGHIQPTLILTGCLCTPCFPLPSSGADWSASQNASGPHALCLIPLIYDECNELISQLRQCHNEHNILKFFGTCNDVDRAMRQCLKKERLEKRERSKQHAIEMKKRLKEGPKDRL</sequence>
<evidence type="ECO:0000256" key="6">
    <source>
        <dbReference type="SAM" id="MobiDB-lite"/>
    </source>
</evidence>
<reference evidence="7" key="2">
    <citation type="submission" date="2025-08" db="UniProtKB">
        <authorList>
            <consortium name="Ensembl"/>
        </authorList>
    </citation>
    <scope>IDENTIFICATION</scope>
</reference>
<evidence type="ECO:0000256" key="2">
    <source>
        <dbReference type="ARBA" id="ARBA00007347"/>
    </source>
</evidence>
<evidence type="ECO:0000256" key="4">
    <source>
        <dbReference type="ARBA" id="ARBA00023157"/>
    </source>
</evidence>
<name>A0AAX7UY10_ASTCA</name>
<comment type="similarity">
    <text evidence="2 5">Belongs to the CMC family.</text>
</comment>
<reference evidence="7" key="3">
    <citation type="submission" date="2025-09" db="UniProtKB">
        <authorList>
            <consortium name="Ensembl"/>
        </authorList>
    </citation>
    <scope>IDENTIFICATION</scope>
</reference>
<proteinExistence type="inferred from homology"/>
<evidence type="ECO:0000256" key="3">
    <source>
        <dbReference type="ARBA" id="ARBA00023128"/>
    </source>
</evidence>
<evidence type="ECO:0000313" key="7">
    <source>
        <dbReference type="Ensembl" id="ENSACLP00000074209.1"/>
    </source>
</evidence>
<keyword evidence="3 5" id="KW-0496">Mitochondrion</keyword>
<reference evidence="7" key="1">
    <citation type="submission" date="2018-05" db="EMBL/GenBank/DDBJ databases">
        <authorList>
            <person name="Datahose"/>
        </authorList>
    </citation>
    <scope>NUCLEOTIDE SEQUENCE</scope>
</reference>
<accession>A0AAX7UY10</accession>
<evidence type="ECO:0000256" key="1">
    <source>
        <dbReference type="ARBA" id="ARBA00004173"/>
    </source>
</evidence>
<organism evidence="7 8">
    <name type="scientific">Astatotilapia calliptera</name>
    <name type="common">Eastern happy</name>
    <name type="synonym">Chromis callipterus</name>
    <dbReference type="NCBI Taxonomy" id="8154"/>
    <lineage>
        <taxon>Eukaryota</taxon>
        <taxon>Metazoa</taxon>
        <taxon>Chordata</taxon>
        <taxon>Craniata</taxon>
        <taxon>Vertebrata</taxon>
        <taxon>Euteleostomi</taxon>
        <taxon>Actinopterygii</taxon>
        <taxon>Neopterygii</taxon>
        <taxon>Teleostei</taxon>
        <taxon>Neoteleostei</taxon>
        <taxon>Acanthomorphata</taxon>
        <taxon>Ovalentaria</taxon>
        <taxon>Cichlomorphae</taxon>
        <taxon>Cichliformes</taxon>
        <taxon>Cichlidae</taxon>
        <taxon>African cichlids</taxon>
        <taxon>Pseudocrenilabrinae</taxon>
        <taxon>Haplochromini</taxon>
        <taxon>Astatotilapia</taxon>
    </lineage>
</organism>